<dbReference type="SUPFAM" id="SSF52172">
    <property type="entry name" value="CheY-like"/>
    <property type="match status" value="1"/>
</dbReference>
<feature type="domain" description="Response regulatory" evidence="2">
    <location>
        <begin position="4"/>
        <end position="115"/>
    </location>
</feature>
<keyword evidence="4" id="KW-1185">Reference proteome</keyword>
<reference evidence="4" key="1">
    <citation type="submission" date="2016-11" db="EMBL/GenBank/DDBJ databases">
        <title>Mesorhizobium oceanicum sp. nov., isolated from deep seawater in South China Sea.</title>
        <authorList>
            <person name="Fu G.-Y."/>
        </authorList>
    </citation>
    <scope>NUCLEOTIDE SEQUENCE [LARGE SCALE GENOMIC DNA]</scope>
    <source>
        <strain evidence="4">B7</strain>
    </source>
</reference>
<dbReference type="AlphaFoldDB" id="A0A1L3SYH3"/>
<keyword evidence="1" id="KW-0597">Phosphoprotein</keyword>
<dbReference type="KEGG" id="meso:BSQ44_04375"/>
<feature type="modified residue" description="4-aspartylphosphate" evidence="1">
    <location>
        <position position="54"/>
    </location>
</feature>
<sequence>MPQKVLIVEDEYLIALDMEAALEDAGFISAGIASTREEVRAKVRQNRPDIALVDLHLADGLTGHLIGEELGKLGARVVFVTANPSLVAQGVPHALGVIEKPADEDSLLDVVRWASEASMHTQTSQLPPRFQRFA</sequence>
<proteinExistence type="predicted"/>
<dbReference type="GO" id="GO:0000160">
    <property type="term" value="P:phosphorelay signal transduction system"/>
    <property type="evidence" value="ECO:0007669"/>
    <property type="project" value="InterPro"/>
</dbReference>
<evidence type="ECO:0000256" key="1">
    <source>
        <dbReference type="PROSITE-ProRule" id="PRU00169"/>
    </source>
</evidence>
<protein>
    <recommendedName>
        <fullName evidence="2">Response regulatory domain-containing protein</fullName>
    </recommendedName>
</protein>
<dbReference type="SMART" id="SM00448">
    <property type="entry name" value="REC"/>
    <property type="match status" value="1"/>
</dbReference>
<dbReference type="Pfam" id="PF00072">
    <property type="entry name" value="Response_reg"/>
    <property type="match status" value="1"/>
</dbReference>
<organism evidence="3 4">
    <name type="scientific">Aquibium oceanicum</name>
    <dbReference type="NCBI Taxonomy" id="1670800"/>
    <lineage>
        <taxon>Bacteria</taxon>
        <taxon>Pseudomonadati</taxon>
        <taxon>Pseudomonadota</taxon>
        <taxon>Alphaproteobacteria</taxon>
        <taxon>Hyphomicrobiales</taxon>
        <taxon>Phyllobacteriaceae</taxon>
        <taxon>Aquibium</taxon>
    </lineage>
</organism>
<dbReference type="PROSITE" id="PS50110">
    <property type="entry name" value="RESPONSE_REGULATORY"/>
    <property type="match status" value="1"/>
</dbReference>
<dbReference type="STRING" id="1670800.BSQ44_04375"/>
<dbReference type="InterPro" id="IPR011006">
    <property type="entry name" value="CheY-like_superfamily"/>
</dbReference>
<dbReference type="Gene3D" id="3.40.50.2300">
    <property type="match status" value="1"/>
</dbReference>
<name>A0A1L3SYH3_9HYPH</name>
<evidence type="ECO:0000313" key="4">
    <source>
        <dbReference type="Proteomes" id="UP000182840"/>
    </source>
</evidence>
<dbReference type="InterPro" id="IPR001789">
    <property type="entry name" value="Sig_transdc_resp-reg_receiver"/>
</dbReference>
<dbReference type="EMBL" id="CP018171">
    <property type="protein sequence ID" value="APH74394.1"/>
    <property type="molecule type" value="Genomic_DNA"/>
</dbReference>
<accession>A0A1L3SYH3</accession>
<evidence type="ECO:0000259" key="2">
    <source>
        <dbReference type="PROSITE" id="PS50110"/>
    </source>
</evidence>
<dbReference type="Proteomes" id="UP000182840">
    <property type="component" value="Chromosome"/>
</dbReference>
<evidence type="ECO:0000313" key="3">
    <source>
        <dbReference type="EMBL" id="APH74394.1"/>
    </source>
</evidence>
<gene>
    <name evidence="3" type="ORF">BSQ44_04375</name>
</gene>